<evidence type="ECO:0000256" key="1">
    <source>
        <dbReference type="SAM" id="SignalP"/>
    </source>
</evidence>
<comment type="caution">
    <text evidence="2">The sequence shown here is derived from an EMBL/GenBank/DDBJ whole genome shotgun (WGS) entry which is preliminary data.</text>
</comment>
<keyword evidence="1" id="KW-0732">Signal</keyword>
<evidence type="ECO:0000313" key="2">
    <source>
        <dbReference type="EMBL" id="RFB04474.1"/>
    </source>
</evidence>
<dbReference type="AlphaFoldDB" id="A0A371RG73"/>
<organism evidence="2 3">
    <name type="scientific">Parvularcula marina</name>
    <dbReference type="NCBI Taxonomy" id="2292771"/>
    <lineage>
        <taxon>Bacteria</taxon>
        <taxon>Pseudomonadati</taxon>
        <taxon>Pseudomonadota</taxon>
        <taxon>Alphaproteobacteria</taxon>
        <taxon>Parvularculales</taxon>
        <taxon>Parvularculaceae</taxon>
        <taxon>Parvularcula</taxon>
    </lineage>
</organism>
<feature type="signal peptide" evidence="1">
    <location>
        <begin position="1"/>
        <end position="21"/>
    </location>
</feature>
<protein>
    <submittedName>
        <fullName evidence="2">Uncharacterized protein</fullName>
    </submittedName>
</protein>
<accession>A0A371RG73</accession>
<gene>
    <name evidence="2" type="ORF">DX908_03745</name>
</gene>
<keyword evidence="3" id="KW-1185">Reference proteome</keyword>
<dbReference type="Proteomes" id="UP000264589">
    <property type="component" value="Unassembled WGS sequence"/>
</dbReference>
<sequence>MATTLLACAMTVACSVSTASAGPGIAKRGIEQVSVSGNGVHRFSESIEHSTTVTETGITILSTEVIDLFGDLNGQILYHPVTEIDFGNQVLVNTGHQVFSGTVAGSAPVLIYDDKFRFDVDLAKGQVRGEVYLDRSLAGPRMFCELKVEGPVAPPGQNSEFTYEGTCWGLGLKKDGGISSPAGNLPKN</sequence>
<proteinExistence type="predicted"/>
<dbReference type="InParanoid" id="A0A371RG73"/>
<dbReference type="EMBL" id="QUQO01000001">
    <property type="protein sequence ID" value="RFB04474.1"/>
    <property type="molecule type" value="Genomic_DNA"/>
</dbReference>
<feature type="chain" id="PRO_5016613628" evidence="1">
    <location>
        <begin position="22"/>
        <end position="188"/>
    </location>
</feature>
<name>A0A371RG73_9PROT</name>
<reference evidence="2 3" key="1">
    <citation type="submission" date="2018-08" db="EMBL/GenBank/DDBJ databases">
        <title>Parvularcula sp. SM1705, isolated from surface water of the South Sea China.</title>
        <authorList>
            <person name="Sun L."/>
        </authorList>
    </citation>
    <scope>NUCLEOTIDE SEQUENCE [LARGE SCALE GENOMIC DNA]</scope>
    <source>
        <strain evidence="2 3">SM1705</strain>
    </source>
</reference>
<evidence type="ECO:0000313" key="3">
    <source>
        <dbReference type="Proteomes" id="UP000264589"/>
    </source>
</evidence>